<dbReference type="EMBL" id="FPIW01000017">
    <property type="protein sequence ID" value="SFW42937.1"/>
    <property type="molecule type" value="Genomic_DNA"/>
</dbReference>
<dbReference type="Proteomes" id="UP000182680">
    <property type="component" value="Unassembled WGS sequence"/>
</dbReference>
<organism evidence="2 3">
    <name type="scientific">Desulfovibrio desulfuricans</name>
    <dbReference type="NCBI Taxonomy" id="876"/>
    <lineage>
        <taxon>Bacteria</taxon>
        <taxon>Pseudomonadati</taxon>
        <taxon>Thermodesulfobacteriota</taxon>
        <taxon>Desulfovibrionia</taxon>
        <taxon>Desulfovibrionales</taxon>
        <taxon>Desulfovibrionaceae</taxon>
        <taxon>Desulfovibrio</taxon>
    </lineage>
</organism>
<evidence type="ECO:0000259" key="1">
    <source>
        <dbReference type="Pfam" id="PF16778"/>
    </source>
</evidence>
<comment type="caution">
    <text evidence="2">The sequence shown here is derived from an EMBL/GenBank/DDBJ whole genome shotgun (WGS) entry which is preliminary data.</text>
</comment>
<evidence type="ECO:0000313" key="2">
    <source>
        <dbReference type="EMBL" id="SFW42937.1"/>
    </source>
</evidence>
<dbReference type="Pfam" id="PF16778">
    <property type="entry name" value="Phage_tail_APC"/>
    <property type="match status" value="1"/>
</dbReference>
<dbReference type="AlphaFoldDB" id="A0AA94HSG3"/>
<dbReference type="RefSeq" id="WP_072311723.1">
    <property type="nucleotide sequence ID" value="NZ_FPIW01000017.1"/>
</dbReference>
<dbReference type="InterPro" id="IPR031893">
    <property type="entry name" value="Phage_tail_APC"/>
</dbReference>
<protein>
    <submittedName>
        <fullName evidence="2">Phage tail assembly chaperone protein</fullName>
    </submittedName>
</protein>
<feature type="domain" description="Phage tail assembly chaperone-like" evidence="1">
    <location>
        <begin position="78"/>
        <end position="148"/>
    </location>
</feature>
<reference evidence="3" key="1">
    <citation type="submission" date="2016-11" db="EMBL/GenBank/DDBJ databases">
        <authorList>
            <person name="Jaros S."/>
            <person name="Januszkiewicz K."/>
            <person name="Wedrychowicz H."/>
        </authorList>
    </citation>
    <scope>NUCLEOTIDE SEQUENCE [LARGE SCALE GENOMIC DNA]</scope>
    <source>
        <strain evidence="3">DSM 7057</strain>
    </source>
</reference>
<evidence type="ECO:0000313" key="3">
    <source>
        <dbReference type="Proteomes" id="UP000182680"/>
    </source>
</evidence>
<proteinExistence type="predicted"/>
<accession>A0AA94HSG3</accession>
<name>A0AA94HSG3_DESDE</name>
<gene>
    <name evidence="2" type="ORF">SAMN02910291_01274</name>
</gene>
<sequence length="149" mass="16575">MRQLTLIDNYVTLAGVMPAIKAAMNRIAGASESEGRDILLDKINMVARQSGFGPLPEGAVTSIPPKTAEEMIAERACNVREERDARIREVRWLIERHRDEQDERRATSLSMGQYQALLTYIQALRDVPAQSGFPWDGGGDGTPWPVKPL</sequence>